<dbReference type="InterPro" id="IPR010791">
    <property type="entry name" value="AttH_dom"/>
</dbReference>
<dbReference type="Pfam" id="PF07143">
    <property type="entry name" value="CrtC"/>
    <property type="match status" value="1"/>
</dbReference>
<keyword evidence="3" id="KW-1185">Reference proteome</keyword>
<name>A0A4V6NCH6_9NOCA</name>
<gene>
    <name evidence="2" type="ORF">DFR71_6594</name>
</gene>
<dbReference type="STRING" id="1210063.GCA_001612665_06441"/>
<evidence type="ECO:0000313" key="3">
    <source>
        <dbReference type="Proteomes" id="UP000294856"/>
    </source>
</evidence>
<protein>
    <submittedName>
        <fullName evidence="2">Hydroxyneurosporene synthase CrtC</fullName>
    </submittedName>
</protein>
<dbReference type="InterPro" id="IPR023374">
    <property type="entry name" value="AttH-like_dom_sf"/>
</dbReference>
<proteinExistence type="predicted"/>
<feature type="domain" description="AttH" evidence="1">
    <location>
        <begin position="108"/>
        <end position="203"/>
    </location>
</feature>
<comment type="caution">
    <text evidence="2">The sequence shown here is derived from an EMBL/GenBank/DDBJ whole genome shotgun (WGS) entry which is preliminary data.</text>
</comment>
<dbReference type="AlphaFoldDB" id="A0A4V6NCH6"/>
<reference evidence="2 3" key="1">
    <citation type="submission" date="2019-03" db="EMBL/GenBank/DDBJ databases">
        <title>Genomic Encyclopedia of Type Strains, Phase IV (KMG-IV): sequencing the most valuable type-strain genomes for metagenomic binning, comparative biology and taxonomic classification.</title>
        <authorList>
            <person name="Goeker M."/>
        </authorList>
    </citation>
    <scope>NUCLEOTIDE SEQUENCE [LARGE SCALE GENOMIC DNA]</scope>
    <source>
        <strain evidence="2 3">DSM 44684</strain>
    </source>
</reference>
<dbReference type="Proteomes" id="UP000294856">
    <property type="component" value="Unassembled WGS sequence"/>
</dbReference>
<accession>A0A4V6NCH6</accession>
<dbReference type="SUPFAM" id="SSF159245">
    <property type="entry name" value="AttH-like"/>
    <property type="match status" value="1"/>
</dbReference>
<dbReference type="EMBL" id="SMFR01000012">
    <property type="protein sequence ID" value="TCJ89385.1"/>
    <property type="molecule type" value="Genomic_DNA"/>
</dbReference>
<sequence>MNPPKAAMTTADIVEVWNGPGRRDGELTPVEPRHNGLHPSPSKLAFEHWYFDAHLDTGHVVIGFLTKRRPEDLPLARPWVEMMVYAPDGTRRQVSRRYPHSATSFSPDACDVRVGANTARTEFRDDGLPVHHLRMAEDGLVFDLRFHNEVPSWMPGKGETRFGSKDSFGWMVAAPRAAVTGSIELDGVRHEVTGRGYHDHNWGVGDMKKIIERWHWGRLYVEDYSLLFASVLTQQRRGGHEISPLMLAHHADIVLSTGETVLTEGPTRFDATAGRDYPEWVALQVPGELELRLDVERVIHAHDLLDDLPIARSRLVKPLIHRLVGHPGYFRFESSFELTVHTESGPQRRSGTTLHELVALT</sequence>
<dbReference type="Gene3D" id="2.40.370.10">
    <property type="entry name" value="AttH-like domain"/>
    <property type="match status" value="1"/>
</dbReference>
<organism evidence="2 3">
    <name type="scientific">Nocardia alba</name>
    <dbReference type="NCBI Taxonomy" id="225051"/>
    <lineage>
        <taxon>Bacteria</taxon>
        <taxon>Bacillati</taxon>
        <taxon>Actinomycetota</taxon>
        <taxon>Actinomycetes</taxon>
        <taxon>Mycobacteriales</taxon>
        <taxon>Nocardiaceae</taxon>
        <taxon>Nocardia</taxon>
    </lineage>
</organism>
<evidence type="ECO:0000313" key="2">
    <source>
        <dbReference type="EMBL" id="TCJ89385.1"/>
    </source>
</evidence>
<evidence type="ECO:0000259" key="1">
    <source>
        <dbReference type="Pfam" id="PF07143"/>
    </source>
</evidence>